<dbReference type="OrthoDB" id="9940777at2"/>
<protein>
    <submittedName>
        <fullName evidence="2">Uncharacterized protein</fullName>
    </submittedName>
</protein>
<feature type="transmembrane region" description="Helical" evidence="1">
    <location>
        <begin position="53"/>
        <end position="71"/>
    </location>
</feature>
<dbReference type="Proteomes" id="UP000095255">
    <property type="component" value="Unassembled WGS sequence"/>
</dbReference>
<evidence type="ECO:0000313" key="3">
    <source>
        <dbReference type="Proteomes" id="UP000095255"/>
    </source>
</evidence>
<accession>A0A1E5L7G0</accession>
<dbReference type="STRING" id="1390249.BHU72_03935"/>
<evidence type="ECO:0000256" key="1">
    <source>
        <dbReference type="SAM" id="Phobius"/>
    </source>
</evidence>
<gene>
    <name evidence="2" type="ORF">BHU72_03935</name>
</gene>
<keyword evidence="1" id="KW-1133">Transmembrane helix</keyword>
<keyword evidence="1" id="KW-0812">Transmembrane</keyword>
<comment type="caution">
    <text evidence="2">The sequence shown here is derived from an EMBL/GenBank/DDBJ whole genome shotgun (WGS) entry which is preliminary data.</text>
</comment>
<sequence>MLKGFPTSLRRLWFAMMRRRSYQCFLEELAGIAKMLVLTGTVFLFFYAFFYPSALIIFIIFIFFFAALALVEL</sequence>
<dbReference type="EMBL" id="MJAT01000012">
    <property type="protein sequence ID" value="OEH85929.1"/>
    <property type="molecule type" value="Genomic_DNA"/>
</dbReference>
<proteinExistence type="predicted"/>
<organism evidence="2 3">
    <name type="scientific">Desulfuribacillus stibiiarsenatis</name>
    <dbReference type="NCBI Taxonomy" id="1390249"/>
    <lineage>
        <taxon>Bacteria</taxon>
        <taxon>Bacillati</taxon>
        <taxon>Bacillota</taxon>
        <taxon>Desulfuribacillia</taxon>
        <taxon>Desulfuribacillales</taxon>
        <taxon>Desulfuribacillaceae</taxon>
        <taxon>Desulfuribacillus</taxon>
    </lineage>
</organism>
<dbReference type="RefSeq" id="WP_069702012.1">
    <property type="nucleotide sequence ID" value="NZ_MJAT01000012.1"/>
</dbReference>
<keyword evidence="1" id="KW-0472">Membrane</keyword>
<keyword evidence="3" id="KW-1185">Reference proteome</keyword>
<feature type="transmembrane region" description="Helical" evidence="1">
    <location>
        <begin position="21"/>
        <end position="47"/>
    </location>
</feature>
<reference evidence="2 3" key="1">
    <citation type="submission" date="2016-09" db="EMBL/GenBank/DDBJ databases">
        <title>Desulfuribacillus arsenicus sp. nov., an obligately anaerobic, dissimilatory arsenic- and antimonate-reducing bacterium isolated from anoxic sediments.</title>
        <authorList>
            <person name="Abin C.A."/>
            <person name="Hollibaugh J.T."/>
        </authorList>
    </citation>
    <scope>NUCLEOTIDE SEQUENCE [LARGE SCALE GENOMIC DNA]</scope>
    <source>
        <strain evidence="2 3">MLFW-2</strain>
    </source>
</reference>
<name>A0A1E5L7G0_9FIRM</name>
<evidence type="ECO:0000313" key="2">
    <source>
        <dbReference type="EMBL" id="OEH85929.1"/>
    </source>
</evidence>
<dbReference type="AlphaFoldDB" id="A0A1E5L7G0"/>